<dbReference type="EMBL" id="SMAL01000003">
    <property type="protein sequence ID" value="TCT15616.1"/>
    <property type="molecule type" value="Genomic_DNA"/>
</dbReference>
<proteinExistence type="predicted"/>
<dbReference type="RefSeq" id="WP_132251457.1">
    <property type="nucleotide sequence ID" value="NZ_SMAL01000003.1"/>
</dbReference>
<protein>
    <submittedName>
        <fullName evidence="2">Uncharacterized protein</fullName>
    </submittedName>
</protein>
<evidence type="ECO:0000313" key="2">
    <source>
        <dbReference type="EMBL" id="TCT15616.1"/>
    </source>
</evidence>
<keyword evidence="1" id="KW-0812">Transmembrane</keyword>
<feature type="transmembrane region" description="Helical" evidence="1">
    <location>
        <begin position="7"/>
        <end position="26"/>
    </location>
</feature>
<keyword evidence="3" id="KW-1185">Reference proteome</keyword>
<evidence type="ECO:0000313" key="3">
    <source>
        <dbReference type="Proteomes" id="UP000294902"/>
    </source>
</evidence>
<name>A0A4R3MLP2_9FIRM</name>
<reference evidence="2 3" key="1">
    <citation type="submission" date="2019-03" db="EMBL/GenBank/DDBJ databases">
        <title>Genomic Encyclopedia of Type Strains, Phase IV (KMG-IV): sequencing the most valuable type-strain genomes for metagenomic binning, comparative biology and taxonomic classification.</title>
        <authorList>
            <person name="Goeker M."/>
        </authorList>
    </citation>
    <scope>NUCLEOTIDE SEQUENCE [LARGE SCALE GENOMIC DNA]</scope>
    <source>
        <strain evidence="2 3">DSM 24629</strain>
    </source>
</reference>
<organism evidence="2 3">
    <name type="scientific">Natranaerovirga pectinivora</name>
    <dbReference type="NCBI Taxonomy" id="682400"/>
    <lineage>
        <taxon>Bacteria</taxon>
        <taxon>Bacillati</taxon>
        <taxon>Bacillota</taxon>
        <taxon>Clostridia</taxon>
        <taxon>Lachnospirales</taxon>
        <taxon>Natranaerovirgaceae</taxon>
        <taxon>Natranaerovirga</taxon>
    </lineage>
</organism>
<dbReference type="AlphaFoldDB" id="A0A4R3MLP2"/>
<accession>A0A4R3MLP2</accession>
<keyword evidence="1" id="KW-1133">Transmembrane helix</keyword>
<sequence>MKSKKLITILFLAIVISIGGFIWWNFSSSIINISPSHISKIEIFNGNTGKTTVITDETDIEYIIENLNAVSIKKDKISLGYMGYSFRITIYKTNGNVYKKFTINSSNTIRKDPFFYRDSSDSIDYNYIQQLVK</sequence>
<comment type="caution">
    <text evidence="2">The sequence shown here is derived from an EMBL/GenBank/DDBJ whole genome shotgun (WGS) entry which is preliminary data.</text>
</comment>
<dbReference type="OrthoDB" id="1859262at2"/>
<keyword evidence="1" id="KW-0472">Membrane</keyword>
<gene>
    <name evidence="2" type="ORF">EDC18_103324</name>
</gene>
<dbReference type="Proteomes" id="UP000294902">
    <property type="component" value="Unassembled WGS sequence"/>
</dbReference>
<evidence type="ECO:0000256" key="1">
    <source>
        <dbReference type="SAM" id="Phobius"/>
    </source>
</evidence>